<keyword evidence="4" id="KW-1185">Reference proteome</keyword>
<proteinExistence type="predicted"/>
<dbReference type="SUPFAM" id="SSF54427">
    <property type="entry name" value="NTF2-like"/>
    <property type="match status" value="1"/>
</dbReference>
<reference evidence="3" key="2">
    <citation type="submission" date="2020-09" db="EMBL/GenBank/DDBJ databases">
        <authorList>
            <person name="Sun Q."/>
            <person name="Kim S."/>
        </authorList>
    </citation>
    <scope>NUCLEOTIDE SEQUENCE</scope>
    <source>
        <strain evidence="3">KCTC 42731</strain>
    </source>
</reference>
<dbReference type="InterPro" id="IPR032710">
    <property type="entry name" value="NTF2-like_dom_sf"/>
</dbReference>
<dbReference type="Proteomes" id="UP000623842">
    <property type="component" value="Unassembled WGS sequence"/>
</dbReference>
<dbReference type="Gene3D" id="3.10.450.50">
    <property type="match status" value="1"/>
</dbReference>
<protein>
    <recommendedName>
        <fullName evidence="2">DUF4440 domain-containing protein</fullName>
    </recommendedName>
</protein>
<evidence type="ECO:0000313" key="3">
    <source>
        <dbReference type="EMBL" id="GHG00232.1"/>
    </source>
</evidence>
<dbReference type="RefSeq" id="WP_189772467.1">
    <property type="nucleotide sequence ID" value="NZ_BNCK01000007.1"/>
</dbReference>
<accession>A0A919BNH2</accession>
<gene>
    <name evidence="3" type="ORF">GCM10017161_31090</name>
</gene>
<dbReference type="AlphaFoldDB" id="A0A919BNH2"/>
<dbReference type="EMBL" id="BNCK01000007">
    <property type="protein sequence ID" value="GHG00232.1"/>
    <property type="molecule type" value="Genomic_DNA"/>
</dbReference>
<feature type="signal peptide" evidence="1">
    <location>
        <begin position="1"/>
        <end position="20"/>
    </location>
</feature>
<name>A0A919BNH2_9GAMM</name>
<dbReference type="InterPro" id="IPR027843">
    <property type="entry name" value="DUF4440"/>
</dbReference>
<organism evidence="3 4">
    <name type="scientific">Thalassotalea marina</name>
    <dbReference type="NCBI Taxonomy" id="1673741"/>
    <lineage>
        <taxon>Bacteria</taxon>
        <taxon>Pseudomonadati</taxon>
        <taxon>Pseudomonadota</taxon>
        <taxon>Gammaproteobacteria</taxon>
        <taxon>Alteromonadales</taxon>
        <taxon>Colwelliaceae</taxon>
        <taxon>Thalassotalea</taxon>
    </lineage>
</organism>
<feature type="domain" description="DUF4440" evidence="2">
    <location>
        <begin position="32"/>
        <end position="134"/>
    </location>
</feature>
<evidence type="ECO:0000313" key="4">
    <source>
        <dbReference type="Proteomes" id="UP000623842"/>
    </source>
</evidence>
<feature type="chain" id="PRO_5036765502" description="DUF4440 domain-containing protein" evidence="1">
    <location>
        <begin position="21"/>
        <end position="148"/>
    </location>
</feature>
<comment type="caution">
    <text evidence="3">The sequence shown here is derived from an EMBL/GenBank/DDBJ whole genome shotgun (WGS) entry which is preliminary data.</text>
</comment>
<reference evidence="3" key="1">
    <citation type="journal article" date="2014" name="Int. J. Syst. Evol. Microbiol.">
        <title>Complete genome sequence of Corynebacterium casei LMG S-19264T (=DSM 44701T), isolated from a smear-ripened cheese.</title>
        <authorList>
            <consortium name="US DOE Joint Genome Institute (JGI-PGF)"/>
            <person name="Walter F."/>
            <person name="Albersmeier A."/>
            <person name="Kalinowski J."/>
            <person name="Ruckert C."/>
        </authorList>
    </citation>
    <scope>NUCLEOTIDE SEQUENCE</scope>
    <source>
        <strain evidence="3">KCTC 42731</strain>
    </source>
</reference>
<sequence length="148" mass="16936">MQLSNLIIVMALILSFTCSAKSSIENELVNRVDELFLAQTSFDPVALDNLLADEFVEISPKGEFDTKPMVLEYYQAKNKTNFIPVIEKSLVNVNYVDNMAHITLKETFKTENSDTALFSMHAIFVLKRVAKEWKFTYAQYTPIVAKER</sequence>
<keyword evidence="1" id="KW-0732">Signal</keyword>
<evidence type="ECO:0000259" key="2">
    <source>
        <dbReference type="Pfam" id="PF14534"/>
    </source>
</evidence>
<evidence type="ECO:0000256" key="1">
    <source>
        <dbReference type="SAM" id="SignalP"/>
    </source>
</evidence>
<dbReference type="Pfam" id="PF14534">
    <property type="entry name" value="DUF4440"/>
    <property type="match status" value="1"/>
</dbReference>